<evidence type="ECO:0000256" key="7">
    <source>
        <dbReference type="ARBA" id="ARBA00022642"/>
    </source>
</evidence>
<comment type="subcellular location">
    <subcellularLocation>
        <location evidence="13">Cytoplasm</location>
    </subcellularLocation>
</comment>
<dbReference type="Gene3D" id="1.20.58.100">
    <property type="entry name" value="Fumarate reductase/succinate dehydrogenase flavoprotein-like, C-terminal domain"/>
    <property type="match status" value="1"/>
</dbReference>
<gene>
    <name evidence="16" type="ORF">AVDCRST_MAG46-2511</name>
</gene>
<evidence type="ECO:0000256" key="9">
    <source>
        <dbReference type="ARBA" id="ARBA00023002"/>
    </source>
</evidence>
<evidence type="ECO:0000256" key="2">
    <source>
        <dbReference type="ARBA" id="ARBA00004950"/>
    </source>
</evidence>
<dbReference type="GO" id="GO:0034628">
    <property type="term" value="P:'de novo' NAD+ biosynthetic process from L-aspartate"/>
    <property type="evidence" value="ECO:0007669"/>
    <property type="project" value="TreeGrafter"/>
</dbReference>
<dbReference type="InterPro" id="IPR005288">
    <property type="entry name" value="NadB"/>
</dbReference>
<dbReference type="Gene3D" id="3.90.700.10">
    <property type="entry name" value="Succinate dehydrogenase/fumarate reductase flavoprotein, catalytic domain"/>
    <property type="match status" value="1"/>
</dbReference>
<comment type="function">
    <text evidence="10">Catalyzes the oxidation of L-aspartate to iminoaspartate, the first step in the de novo biosynthesis of NAD(+).</text>
</comment>
<evidence type="ECO:0000256" key="1">
    <source>
        <dbReference type="ARBA" id="ARBA00001974"/>
    </source>
</evidence>
<dbReference type="UniPathway" id="UPA00253">
    <property type="reaction ID" value="UER00326"/>
</dbReference>
<dbReference type="FunFam" id="3.90.700.10:FF:000002">
    <property type="entry name" value="L-aspartate oxidase"/>
    <property type="match status" value="1"/>
</dbReference>
<dbReference type="Pfam" id="PF02910">
    <property type="entry name" value="Succ_DH_flav_C"/>
    <property type="match status" value="1"/>
</dbReference>
<keyword evidence="6 13" id="KW-0285">Flavoprotein</keyword>
<dbReference type="InterPro" id="IPR036188">
    <property type="entry name" value="FAD/NAD-bd_sf"/>
</dbReference>
<name>A0A6J4M9N1_9ACTN</name>
<evidence type="ECO:0000313" key="16">
    <source>
        <dbReference type="EMBL" id="CAA9349708.1"/>
    </source>
</evidence>
<dbReference type="Pfam" id="PF00890">
    <property type="entry name" value="FAD_binding_2"/>
    <property type="match status" value="1"/>
</dbReference>
<evidence type="ECO:0000256" key="11">
    <source>
        <dbReference type="ARBA" id="ARBA00048305"/>
    </source>
</evidence>
<feature type="domain" description="Fumarate reductase/succinate dehydrogenase flavoprotein-like C-terminal" evidence="15">
    <location>
        <begin position="480"/>
        <end position="515"/>
    </location>
</feature>
<dbReference type="SUPFAM" id="SSF56425">
    <property type="entry name" value="Succinate dehydrogenase/fumarate reductase flavoprotein, catalytic domain"/>
    <property type="match status" value="1"/>
</dbReference>
<dbReference type="SUPFAM" id="SSF46977">
    <property type="entry name" value="Succinate dehydrogenase/fumarate reductase flavoprotein C-terminal domain"/>
    <property type="match status" value="1"/>
</dbReference>
<proteinExistence type="inferred from homology"/>
<organism evidence="16">
    <name type="scientific">uncultured Nocardioidaceae bacterium</name>
    <dbReference type="NCBI Taxonomy" id="253824"/>
    <lineage>
        <taxon>Bacteria</taxon>
        <taxon>Bacillati</taxon>
        <taxon>Actinomycetota</taxon>
        <taxon>Actinomycetes</taxon>
        <taxon>Propionibacteriales</taxon>
        <taxon>Nocardioidaceae</taxon>
        <taxon>environmental samples</taxon>
    </lineage>
</organism>
<protein>
    <recommendedName>
        <fullName evidence="5 12">L-aspartate oxidase</fullName>
        <ecNumber evidence="4 12">1.4.3.16</ecNumber>
    </recommendedName>
</protein>
<comment type="cofactor">
    <cofactor evidence="1 13">
        <name>FAD</name>
        <dbReference type="ChEBI" id="CHEBI:57692"/>
    </cofactor>
</comment>
<dbReference type="InterPro" id="IPR003953">
    <property type="entry name" value="FAD-dep_OxRdtase_2_FAD-bd"/>
</dbReference>
<dbReference type="InterPro" id="IPR015939">
    <property type="entry name" value="Fum_Rdtase/Succ_DH_flav-like_C"/>
</dbReference>
<dbReference type="PRINTS" id="PR00368">
    <property type="entry name" value="FADPNR"/>
</dbReference>
<evidence type="ECO:0000259" key="15">
    <source>
        <dbReference type="Pfam" id="PF02910"/>
    </source>
</evidence>
<comment type="pathway">
    <text evidence="2 13">Cofactor biosynthesis; NAD(+) biosynthesis; iminoaspartate from L-aspartate (oxidase route): step 1/1.</text>
</comment>
<keyword evidence="7 13" id="KW-0662">Pyridine nucleotide biosynthesis</keyword>
<dbReference type="PRINTS" id="PR00411">
    <property type="entry name" value="PNDRDTASEI"/>
</dbReference>
<dbReference type="PANTHER" id="PTHR42716:SF2">
    <property type="entry name" value="L-ASPARTATE OXIDASE, CHLOROPLASTIC"/>
    <property type="match status" value="1"/>
</dbReference>
<dbReference type="NCBIfam" id="TIGR00551">
    <property type="entry name" value="nadB"/>
    <property type="match status" value="1"/>
</dbReference>
<evidence type="ECO:0000259" key="14">
    <source>
        <dbReference type="Pfam" id="PF00890"/>
    </source>
</evidence>
<dbReference type="GO" id="GO:0005737">
    <property type="term" value="C:cytoplasm"/>
    <property type="evidence" value="ECO:0007669"/>
    <property type="project" value="UniProtKB-SubCell"/>
</dbReference>
<evidence type="ECO:0000256" key="12">
    <source>
        <dbReference type="NCBIfam" id="TIGR00551"/>
    </source>
</evidence>
<evidence type="ECO:0000256" key="8">
    <source>
        <dbReference type="ARBA" id="ARBA00022827"/>
    </source>
</evidence>
<keyword evidence="9 13" id="KW-0560">Oxidoreductase</keyword>
<accession>A0A6J4M9N1</accession>
<feature type="domain" description="FAD-dependent oxidoreductase 2 FAD-binding" evidence="14">
    <location>
        <begin position="21"/>
        <end position="400"/>
    </location>
</feature>
<keyword evidence="8 13" id="KW-0274">FAD</keyword>
<dbReference type="GO" id="GO:0008734">
    <property type="term" value="F:L-aspartate oxidase activity"/>
    <property type="evidence" value="ECO:0007669"/>
    <property type="project" value="UniProtKB-UniRule"/>
</dbReference>
<evidence type="ECO:0000256" key="5">
    <source>
        <dbReference type="ARBA" id="ARBA00021901"/>
    </source>
</evidence>
<sequence length="545" mass="54195">MPGAPVVACRLADAPVGRQVDVVVVGTGAAGMSAALRAAETGLRVLVVTKGVLGEGATAWAQGGLAAVFDATDSLGSHVADTLTAGAGLCDCEVVEAVVAAAPGAIASLSALGARFDSTAGVIDLGLEGGHGASRIVHAGGDASGAEVVRVLAGAFRAAVDAGRIELAEHTCALDASLDASGHVGGVTVLSPAGVATVGCRALVLATGGLGQAYTSTTNPAGATGDGVALALRAGALVTGLEFVQFHPTMLVPPGGPRSDDRGVLVSEAVRGEGAVLVDPDGRAVMTGVHPLADLAPRDVVSAAMHARMRATGADHLLLDGTALGRATWERRFPTILRLCRERGVDPATEPVPVSPAAHYSCGGVRAELDGVTSVPGLYAVGEVAATGLHGANRLASNSVPEALVMGDLAGRRLARDVRAHTPAMPARAPVVLVDPATRRATAAAMSTGAGVLRDPANLGHLLEHLASVSPRSGVALTPAAVEATNLHTVSVLIATAAASRTESRGCHRRSDVAAALPSWLRHIELALTADGTVGARAAADEAAA</sequence>
<evidence type="ECO:0000256" key="6">
    <source>
        <dbReference type="ARBA" id="ARBA00022630"/>
    </source>
</evidence>
<evidence type="ECO:0000256" key="13">
    <source>
        <dbReference type="RuleBase" id="RU362049"/>
    </source>
</evidence>
<dbReference type="GO" id="GO:0033765">
    <property type="term" value="F:steroid dehydrogenase activity, acting on the CH-CH group of donors"/>
    <property type="evidence" value="ECO:0007669"/>
    <property type="project" value="UniProtKB-ARBA"/>
</dbReference>
<dbReference type="AlphaFoldDB" id="A0A6J4M9N1"/>
<evidence type="ECO:0000256" key="3">
    <source>
        <dbReference type="ARBA" id="ARBA00008562"/>
    </source>
</evidence>
<evidence type="ECO:0000256" key="10">
    <source>
        <dbReference type="ARBA" id="ARBA00029426"/>
    </source>
</evidence>
<evidence type="ECO:0000256" key="4">
    <source>
        <dbReference type="ARBA" id="ARBA00012173"/>
    </source>
</evidence>
<dbReference type="EC" id="1.4.3.16" evidence="4 12"/>
<comment type="catalytic activity">
    <reaction evidence="11">
        <text>L-aspartate + O2 = iminosuccinate + H2O2</text>
        <dbReference type="Rhea" id="RHEA:25876"/>
        <dbReference type="ChEBI" id="CHEBI:15379"/>
        <dbReference type="ChEBI" id="CHEBI:16240"/>
        <dbReference type="ChEBI" id="CHEBI:29991"/>
        <dbReference type="ChEBI" id="CHEBI:77875"/>
        <dbReference type="EC" id="1.4.3.16"/>
    </reaction>
    <physiologicalReaction direction="left-to-right" evidence="11">
        <dbReference type="Rhea" id="RHEA:25877"/>
    </physiologicalReaction>
</comment>
<dbReference type="InterPro" id="IPR037099">
    <property type="entry name" value="Fum_R/Succ_DH_flav-like_C_sf"/>
</dbReference>
<dbReference type="PANTHER" id="PTHR42716">
    <property type="entry name" value="L-ASPARTATE OXIDASE"/>
    <property type="match status" value="1"/>
</dbReference>
<reference evidence="16" key="1">
    <citation type="submission" date="2020-02" db="EMBL/GenBank/DDBJ databases">
        <authorList>
            <person name="Meier V. D."/>
        </authorList>
    </citation>
    <scope>NUCLEOTIDE SEQUENCE</scope>
    <source>
        <strain evidence="16">AVDCRST_MAG46</strain>
    </source>
</reference>
<dbReference type="EMBL" id="CADCUD010000170">
    <property type="protein sequence ID" value="CAA9349708.1"/>
    <property type="molecule type" value="Genomic_DNA"/>
</dbReference>
<comment type="similarity">
    <text evidence="3 13">Belongs to the FAD-dependent oxidoreductase 2 family. NadB subfamily.</text>
</comment>
<dbReference type="Gene3D" id="3.50.50.60">
    <property type="entry name" value="FAD/NAD(P)-binding domain"/>
    <property type="match status" value="1"/>
</dbReference>
<dbReference type="SUPFAM" id="SSF51905">
    <property type="entry name" value="FAD/NAD(P)-binding domain"/>
    <property type="match status" value="1"/>
</dbReference>
<dbReference type="InterPro" id="IPR027477">
    <property type="entry name" value="Succ_DH/fumarate_Rdtase_cat_sf"/>
</dbReference>